<dbReference type="OrthoDB" id="343582at2759"/>
<dbReference type="CDD" id="cd16982">
    <property type="entry name" value="CID_Pcf11"/>
    <property type="match status" value="1"/>
</dbReference>
<dbReference type="PANTHER" id="PTHR15921">
    <property type="entry name" value="PRE-MRNA CLEAVAGE COMPLEX II"/>
    <property type="match status" value="1"/>
</dbReference>
<evidence type="ECO:0000313" key="4">
    <source>
        <dbReference type="Proteomes" id="UP000799437"/>
    </source>
</evidence>
<reference evidence="3" key="1">
    <citation type="journal article" date="2020" name="Stud. Mycol.">
        <title>101 Dothideomycetes genomes: a test case for predicting lifestyles and emergence of pathogens.</title>
        <authorList>
            <person name="Haridas S."/>
            <person name="Albert R."/>
            <person name="Binder M."/>
            <person name="Bloem J."/>
            <person name="Labutti K."/>
            <person name="Salamov A."/>
            <person name="Andreopoulos B."/>
            <person name="Baker S."/>
            <person name="Barry K."/>
            <person name="Bills G."/>
            <person name="Bluhm B."/>
            <person name="Cannon C."/>
            <person name="Castanera R."/>
            <person name="Culley D."/>
            <person name="Daum C."/>
            <person name="Ezra D."/>
            <person name="Gonzalez J."/>
            <person name="Henrissat B."/>
            <person name="Kuo A."/>
            <person name="Liang C."/>
            <person name="Lipzen A."/>
            <person name="Lutzoni F."/>
            <person name="Magnuson J."/>
            <person name="Mondo S."/>
            <person name="Nolan M."/>
            <person name="Ohm R."/>
            <person name="Pangilinan J."/>
            <person name="Park H.-J."/>
            <person name="Ramirez L."/>
            <person name="Alfaro M."/>
            <person name="Sun H."/>
            <person name="Tritt A."/>
            <person name="Yoshinaga Y."/>
            <person name="Zwiers L.-H."/>
            <person name="Turgeon B."/>
            <person name="Goodwin S."/>
            <person name="Spatafora J."/>
            <person name="Crous P."/>
            <person name="Grigoriev I."/>
        </authorList>
    </citation>
    <scope>NUCLEOTIDE SEQUENCE</scope>
    <source>
        <strain evidence="3">CBS 121739</strain>
    </source>
</reference>
<dbReference type="Gene3D" id="1.25.40.90">
    <property type="match status" value="1"/>
</dbReference>
<dbReference type="SUPFAM" id="SSF48464">
    <property type="entry name" value="ENTH/VHS domain"/>
    <property type="match status" value="1"/>
</dbReference>
<dbReference type="Pfam" id="PF04818">
    <property type="entry name" value="CID"/>
    <property type="match status" value="1"/>
</dbReference>
<dbReference type="RefSeq" id="XP_033597553.1">
    <property type="nucleotide sequence ID" value="XM_033739082.1"/>
</dbReference>
<dbReference type="InterPro" id="IPR006569">
    <property type="entry name" value="CID_dom"/>
</dbReference>
<evidence type="ECO:0000256" key="1">
    <source>
        <dbReference type="SAM" id="MobiDB-lite"/>
    </source>
</evidence>
<dbReference type="EMBL" id="ML996578">
    <property type="protein sequence ID" value="KAF2755102.1"/>
    <property type="molecule type" value="Genomic_DNA"/>
</dbReference>
<feature type="region of interest" description="Disordered" evidence="1">
    <location>
        <begin position="355"/>
        <end position="482"/>
    </location>
</feature>
<dbReference type="GO" id="GO:0031124">
    <property type="term" value="P:mRNA 3'-end processing"/>
    <property type="evidence" value="ECO:0007669"/>
    <property type="project" value="InterPro"/>
</dbReference>
<dbReference type="PROSITE" id="PS51391">
    <property type="entry name" value="CID"/>
    <property type="match status" value="1"/>
</dbReference>
<feature type="domain" description="CID" evidence="2">
    <location>
        <begin position="6"/>
        <end position="144"/>
    </location>
</feature>
<dbReference type="GO" id="GO:0005737">
    <property type="term" value="C:cytoplasm"/>
    <property type="evidence" value="ECO:0007669"/>
    <property type="project" value="TreeGrafter"/>
</dbReference>
<feature type="region of interest" description="Disordered" evidence="1">
    <location>
        <begin position="289"/>
        <end position="340"/>
    </location>
</feature>
<dbReference type="GO" id="GO:0005849">
    <property type="term" value="C:mRNA cleavage factor complex"/>
    <property type="evidence" value="ECO:0007669"/>
    <property type="project" value="TreeGrafter"/>
</dbReference>
<dbReference type="InterPro" id="IPR047415">
    <property type="entry name" value="Pcf11_CID"/>
</dbReference>
<dbReference type="InterPro" id="IPR054127">
    <property type="entry name" value="Pcf11_C"/>
</dbReference>
<organism evidence="3 4">
    <name type="scientific">Pseudovirgaria hyperparasitica</name>
    <dbReference type="NCBI Taxonomy" id="470096"/>
    <lineage>
        <taxon>Eukaryota</taxon>
        <taxon>Fungi</taxon>
        <taxon>Dikarya</taxon>
        <taxon>Ascomycota</taxon>
        <taxon>Pezizomycotina</taxon>
        <taxon>Dothideomycetes</taxon>
        <taxon>Dothideomycetes incertae sedis</taxon>
        <taxon>Acrospermales</taxon>
        <taxon>Acrospermaceae</taxon>
        <taxon>Pseudovirgaria</taxon>
    </lineage>
</organism>
<dbReference type="PANTHER" id="PTHR15921:SF3">
    <property type="entry name" value="PRE-MRNA CLEAVAGE COMPLEX 2 PROTEIN PCF11"/>
    <property type="match status" value="1"/>
</dbReference>
<feature type="compositionally biased region" description="Basic and acidic residues" evidence="1">
    <location>
        <begin position="683"/>
        <end position="699"/>
    </location>
</feature>
<feature type="compositionally biased region" description="Polar residues" evidence="1">
    <location>
        <begin position="324"/>
        <end position="334"/>
    </location>
</feature>
<feature type="compositionally biased region" description="Low complexity" evidence="1">
    <location>
        <begin position="147"/>
        <end position="164"/>
    </location>
</feature>
<dbReference type="GeneID" id="54480136"/>
<dbReference type="InterPro" id="IPR008942">
    <property type="entry name" value="ENTH_VHS"/>
</dbReference>
<proteinExistence type="predicted"/>
<protein>
    <recommendedName>
        <fullName evidence="2">CID domain-containing protein</fullName>
    </recommendedName>
</protein>
<dbReference type="GO" id="GO:0006369">
    <property type="term" value="P:termination of RNA polymerase II transcription"/>
    <property type="evidence" value="ECO:0007669"/>
    <property type="project" value="InterPro"/>
</dbReference>
<dbReference type="GO" id="GO:0000993">
    <property type="term" value="F:RNA polymerase II complex binding"/>
    <property type="evidence" value="ECO:0007669"/>
    <property type="project" value="InterPro"/>
</dbReference>
<feature type="compositionally biased region" description="Polar residues" evidence="1">
    <location>
        <begin position="447"/>
        <end position="457"/>
    </location>
</feature>
<evidence type="ECO:0000259" key="2">
    <source>
        <dbReference type="PROSITE" id="PS51391"/>
    </source>
</evidence>
<dbReference type="Proteomes" id="UP000799437">
    <property type="component" value="Unassembled WGS sequence"/>
</dbReference>
<name>A0A6A6VWY6_9PEZI</name>
<dbReference type="Pfam" id="PF21936">
    <property type="entry name" value="Pcf11_C"/>
    <property type="match status" value="1"/>
</dbReference>
<dbReference type="FunFam" id="1.25.40.90:FF:000016">
    <property type="entry name" value="mRNA cleavage factor complex component Pcf11"/>
    <property type="match status" value="1"/>
</dbReference>
<dbReference type="AlphaFoldDB" id="A0A6A6VWY6"/>
<dbReference type="GO" id="GO:0003729">
    <property type="term" value="F:mRNA binding"/>
    <property type="evidence" value="ECO:0007669"/>
    <property type="project" value="InterPro"/>
</dbReference>
<evidence type="ECO:0000313" key="3">
    <source>
        <dbReference type="EMBL" id="KAF2755102.1"/>
    </source>
</evidence>
<dbReference type="PRINTS" id="PR01217">
    <property type="entry name" value="PRICHEXTENSN"/>
</dbReference>
<keyword evidence="4" id="KW-1185">Reference proteome</keyword>
<accession>A0A6A6VWY6</accession>
<dbReference type="InterPro" id="IPR045154">
    <property type="entry name" value="PCF11-like"/>
</dbReference>
<feature type="region of interest" description="Disordered" evidence="1">
    <location>
        <begin position="147"/>
        <end position="196"/>
    </location>
</feature>
<feature type="compositionally biased region" description="Pro residues" evidence="1">
    <location>
        <begin position="415"/>
        <end position="425"/>
    </location>
</feature>
<feature type="region of interest" description="Disordered" evidence="1">
    <location>
        <begin position="667"/>
        <end position="699"/>
    </location>
</feature>
<gene>
    <name evidence="3" type="ORF">EJ05DRAFT_122641</name>
</gene>
<dbReference type="SMART" id="SM00582">
    <property type="entry name" value="RPR"/>
    <property type="match status" value="1"/>
</dbReference>
<sequence>MSYTATSAEVADDFKDALQDLTINDRAQINNLMIIAKENTEHAQAISRELVNHIKTTRPEFKLPALYVLDAIVKFVGTPYTVYLSRDLYKTFMEAYSLMAQTTRRAMDNLLQTWKAPPPESMEKRPVFPPEITRDIENALIKIRTITVQSQQQQQQQRTQRPMQNPLPARPGPGEPWRNTPTPPQNSFPQSHDPRVRQITPQQHGISFASPYSSSTPANGSQQIQPISSAQLLSEVDKLVTVTRTEWMQNFQSQELMTKLKALVDLQTLLKSQQLSDDQLRAIRDQLLPLTPSTTPNTAYQAPQPFHRPGSVQPPPQIQVQPPSASLSQFLQPTQAPPAVSANPINLAQLLQSSTPQTQTPPVTQPPFQHLTPLPLATPATSTPVSSAPAPNSASSLSLAQMLQQFAPQSTSTTPKPPDPRPLPTPSSQGGLPPPGQSPSWLLDALKSQNILSTGGSPNPAPPQLPTALHGFLGSGPMARVPSVPTNTENDVQLNTASITKHPRPYLIARLYGALPNQCSTCGRRFPATDAGRAAKAKHMDWHFKVKDPDIAKRGVHRSWYVGEREWIEYREVDESNPSAPTGTSPGGVTGGKPEPAERYIRVPAEITLQNAPCPICQERFEKKWLVQANDFVWMDAVKKGGKVYHASCWEEVNKGMSAMAMAQQQAQQRAASATPDSVLGKRKAEEESGGEVKRGLWT</sequence>
<feature type="compositionally biased region" description="Low complexity" evidence="1">
    <location>
        <begin position="371"/>
        <end position="414"/>
    </location>
</feature>
<feature type="region of interest" description="Disordered" evidence="1">
    <location>
        <begin position="573"/>
        <end position="596"/>
    </location>
</feature>